<feature type="domain" description="Beta-mannosidase-like galactose-binding" evidence="9">
    <location>
        <begin position="36"/>
        <end position="188"/>
    </location>
</feature>
<keyword evidence="5 10" id="KW-0378">Hydrolase</keyword>
<keyword evidence="11" id="KW-1185">Reference proteome</keyword>
<dbReference type="InterPro" id="IPR017853">
    <property type="entry name" value="GH"/>
</dbReference>
<dbReference type="InterPro" id="IPR008979">
    <property type="entry name" value="Galactose-bd-like_sf"/>
</dbReference>
<dbReference type="InterPro" id="IPR036156">
    <property type="entry name" value="Beta-gal/glucu_dom_sf"/>
</dbReference>
<dbReference type="Pfam" id="PF22666">
    <property type="entry name" value="Glyco_hydro_2_N2"/>
    <property type="match status" value="1"/>
</dbReference>
<name>A0ABW5PA52_9BACL</name>
<evidence type="ECO:0000259" key="9">
    <source>
        <dbReference type="Pfam" id="PF22666"/>
    </source>
</evidence>
<evidence type="ECO:0000256" key="1">
    <source>
        <dbReference type="ARBA" id="ARBA00000829"/>
    </source>
</evidence>
<dbReference type="Gene3D" id="3.20.20.80">
    <property type="entry name" value="Glycosidases"/>
    <property type="match status" value="1"/>
</dbReference>
<dbReference type="InterPro" id="IPR054593">
    <property type="entry name" value="Beta-mannosidase-like_N2"/>
</dbReference>
<dbReference type="Proteomes" id="UP001597541">
    <property type="component" value="Unassembled WGS sequence"/>
</dbReference>
<evidence type="ECO:0000313" key="11">
    <source>
        <dbReference type="Proteomes" id="UP001597541"/>
    </source>
</evidence>
<evidence type="ECO:0000259" key="7">
    <source>
        <dbReference type="Pfam" id="PF00703"/>
    </source>
</evidence>
<feature type="domain" description="Glycoside hydrolase family 2 catalytic" evidence="8">
    <location>
        <begin position="325"/>
        <end position="449"/>
    </location>
</feature>
<dbReference type="PANTHER" id="PTHR43730:SF1">
    <property type="entry name" value="BETA-MANNOSIDASE"/>
    <property type="match status" value="1"/>
</dbReference>
<dbReference type="SUPFAM" id="SSF49303">
    <property type="entry name" value="beta-Galactosidase/glucuronidase domain"/>
    <property type="match status" value="1"/>
</dbReference>
<reference evidence="11" key="1">
    <citation type="journal article" date="2019" name="Int. J. Syst. Evol. Microbiol.">
        <title>The Global Catalogue of Microorganisms (GCM) 10K type strain sequencing project: providing services to taxonomists for standard genome sequencing and annotation.</title>
        <authorList>
            <consortium name="The Broad Institute Genomics Platform"/>
            <consortium name="The Broad Institute Genome Sequencing Center for Infectious Disease"/>
            <person name="Wu L."/>
            <person name="Ma J."/>
        </authorList>
    </citation>
    <scope>NUCLEOTIDE SEQUENCE [LARGE SCALE GENOMIC DNA]</scope>
    <source>
        <strain evidence="11">KCTC 3950</strain>
    </source>
</reference>
<evidence type="ECO:0000256" key="4">
    <source>
        <dbReference type="ARBA" id="ARBA00022729"/>
    </source>
</evidence>
<comment type="similarity">
    <text evidence="2">Belongs to the glycosyl hydrolase 2 family.</text>
</comment>
<dbReference type="GO" id="GO:0016787">
    <property type="term" value="F:hydrolase activity"/>
    <property type="evidence" value="ECO:0007669"/>
    <property type="project" value="UniProtKB-KW"/>
</dbReference>
<dbReference type="EC" id="3.2.1.25" evidence="3"/>
<dbReference type="SUPFAM" id="SSF51445">
    <property type="entry name" value="(Trans)glycosidases"/>
    <property type="match status" value="1"/>
</dbReference>
<evidence type="ECO:0000256" key="6">
    <source>
        <dbReference type="ARBA" id="ARBA00023295"/>
    </source>
</evidence>
<comment type="catalytic activity">
    <reaction evidence="1">
        <text>Hydrolysis of terminal, non-reducing beta-D-mannose residues in beta-D-mannosides.</text>
        <dbReference type="EC" id="3.2.1.25"/>
    </reaction>
</comment>
<feature type="domain" description="Glycoside hydrolase family 2 immunoglobulin-like beta-sandwich" evidence="7">
    <location>
        <begin position="263"/>
        <end position="306"/>
    </location>
</feature>
<gene>
    <name evidence="10" type="ORF">ACFSUF_02860</name>
</gene>
<dbReference type="InterPro" id="IPR013783">
    <property type="entry name" value="Ig-like_fold"/>
</dbReference>
<dbReference type="Gene3D" id="2.60.120.260">
    <property type="entry name" value="Galactose-binding domain-like"/>
    <property type="match status" value="1"/>
</dbReference>
<evidence type="ECO:0000313" key="10">
    <source>
        <dbReference type="EMBL" id="MFD2611359.1"/>
    </source>
</evidence>
<evidence type="ECO:0000256" key="5">
    <source>
        <dbReference type="ARBA" id="ARBA00022801"/>
    </source>
</evidence>
<dbReference type="Pfam" id="PF00703">
    <property type="entry name" value="Glyco_hydro_2"/>
    <property type="match status" value="1"/>
</dbReference>
<protein>
    <recommendedName>
        <fullName evidence="3">beta-mannosidase</fullName>
        <ecNumber evidence="3">3.2.1.25</ecNumber>
    </recommendedName>
</protein>
<dbReference type="InterPro" id="IPR050887">
    <property type="entry name" value="Beta-mannosidase_GH2"/>
</dbReference>
<dbReference type="PANTHER" id="PTHR43730">
    <property type="entry name" value="BETA-MANNOSIDASE"/>
    <property type="match status" value="1"/>
</dbReference>
<dbReference type="Gene3D" id="2.60.40.10">
    <property type="entry name" value="Immunoglobulins"/>
    <property type="match status" value="1"/>
</dbReference>
<dbReference type="SUPFAM" id="SSF49785">
    <property type="entry name" value="Galactose-binding domain-like"/>
    <property type="match status" value="1"/>
</dbReference>
<keyword evidence="6" id="KW-0326">Glycosidase</keyword>
<evidence type="ECO:0000256" key="3">
    <source>
        <dbReference type="ARBA" id="ARBA00012754"/>
    </source>
</evidence>
<dbReference type="InterPro" id="IPR006102">
    <property type="entry name" value="Ig-like_GH2"/>
</dbReference>
<evidence type="ECO:0000259" key="8">
    <source>
        <dbReference type="Pfam" id="PF02836"/>
    </source>
</evidence>
<comment type="caution">
    <text evidence="10">The sequence shown here is derived from an EMBL/GenBank/DDBJ whole genome shotgun (WGS) entry which is preliminary data.</text>
</comment>
<dbReference type="EMBL" id="JBHUME010000002">
    <property type="protein sequence ID" value="MFD2611359.1"/>
    <property type="molecule type" value="Genomic_DNA"/>
</dbReference>
<proteinExistence type="inferred from homology"/>
<sequence>MITYTMNSTWQLYYLPQTESTLTHPVQLGSSGLTGIPAVVPGNVELDMMREGILPDLFIGSNIKLLREYESYEWWYETHFEAPEDRSGQVELVFHGVDCLATYWLNGENIGTSDNMLIAHQFDVTDTIRRENHLVIRLQSPLLEAMKKRYEPSMHAQHTNWEHLWVRKAGHSYGWDIMPRALSAGIWRPVELVLHEPNEFTAIAISTIDVSPDLDRAQLNLFYQFRTDPVRFFDGLEIRVTGRCQEFSFHASKPAVFGAGSMMIEVEDPKLWWPRGYGEADLYEVTVELVHQGKIVTVSKEYIGIRLAELIRTETTTLLEGGEFLFKMNHTPILCKGSNWVPLDVFHGRDSERLDQALTLFVEADCNIVRCWGGNVYEDHAFYEKCDRLGLMVWQDFALACAHHPQSTEFTEQIRAEARSIVRALRNHPSLVLWCGDNECDEFYMYRKLDPSYNKLTREVLPEVVRDCDPYRAYLPSSPFMAPTVAGKYDWQLAPERHLWGPRDYFKSQYYKASTYHFVSEIGYHGCPNLSSLQRFLDTDRLWPWQDNEQWIAHATETIGKNGPYASRIQLMADQIREMFGEVPDNLESFIVASQISQAEAKKFFIEMTRIKKWRRTGIIWWNMLDGWPQFSDAVVDYYFGKKLAYHYIRRVQQPVCIMIDEPDNWHVSVVVGNDSRQAAKGTYRVWDADSGDTLLEGAFTVSLNENRTLGSIRISHADHRLFLIEWTLDGTGRTLGNHYLLGFPGFSLERYCKWLPNIAGLIHDFDAAEVGQ</sequence>
<keyword evidence="4" id="KW-0732">Signal</keyword>
<evidence type="ECO:0000256" key="2">
    <source>
        <dbReference type="ARBA" id="ARBA00007401"/>
    </source>
</evidence>
<dbReference type="InterPro" id="IPR006103">
    <property type="entry name" value="Glyco_hydro_2_cat"/>
</dbReference>
<accession>A0ABW5PA52</accession>
<dbReference type="Pfam" id="PF02836">
    <property type="entry name" value="Glyco_hydro_2_C"/>
    <property type="match status" value="1"/>
</dbReference>
<organism evidence="10 11">
    <name type="scientific">Paenibacillus gansuensis</name>
    <dbReference type="NCBI Taxonomy" id="306542"/>
    <lineage>
        <taxon>Bacteria</taxon>
        <taxon>Bacillati</taxon>
        <taxon>Bacillota</taxon>
        <taxon>Bacilli</taxon>
        <taxon>Bacillales</taxon>
        <taxon>Paenibacillaceae</taxon>
        <taxon>Paenibacillus</taxon>
    </lineage>
</organism>
<dbReference type="RefSeq" id="WP_377599897.1">
    <property type="nucleotide sequence ID" value="NZ_JBHUME010000002.1"/>
</dbReference>